<proteinExistence type="predicted"/>
<dbReference type="AlphaFoldDB" id="A0A1H1SV47"/>
<evidence type="ECO:0000313" key="1">
    <source>
        <dbReference type="EMBL" id="SDS51835.1"/>
    </source>
</evidence>
<dbReference type="EMBL" id="LT629736">
    <property type="protein sequence ID" value="SDS51835.1"/>
    <property type="molecule type" value="Genomic_DNA"/>
</dbReference>
<organism evidence="1 2">
    <name type="scientific">Halopseudomonas xinjiangensis</name>
    <dbReference type="NCBI Taxonomy" id="487184"/>
    <lineage>
        <taxon>Bacteria</taxon>
        <taxon>Pseudomonadati</taxon>
        <taxon>Pseudomonadota</taxon>
        <taxon>Gammaproteobacteria</taxon>
        <taxon>Pseudomonadales</taxon>
        <taxon>Pseudomonadaceae</taxon>
        <taxon>Halopseudomonas</taxon>
    </lineage>
</organism>
<dbReference type="RefSeq" id="WP_093393084.1">
    <property type="nucleotide sequence ID" value="NZ_LT629736.1"/>
</dbReference>
<sequence>MTLQDLLAHAQRTETGVPDWMLGFFKRRSISFANGETDSSTHVCWFQSRNFTIDLRLPLAQSQPPPRTWGDYSADELAVLANHEGWEALSEWDGEKLRWHSDTSLQLHNRWPEPALLQRIGNCMIEFAPTGAYVEDWRLQPSRPGPLIGLRLIDERDVKTGELRHSGGGLIVCGDYAALVLGRAEELTGTSLREEVAKATGDAQRLDRLFNFETSVASGSIQDGYRISLSTNAARIGEALLPLDGFEYLSDQRQVVQRLVVDGIRCERRFVIDTIEPQLGYEQATGFTPQAQAWYASESPTLTRYTEPHF</sequence>
<dbReference type="OrthoDB" id="6992731at2"/>
<accession>A0A1H1SV47</accession>
<keyword evidence="2" id="KW-1185">Reference proteome</keyword>
<dbReference type="STRING" id="487184.SAMN05216421_1671"/>
<gene>
    <name evidence="1" type="ORF">SAMN05216421_1671</name>
</gene>
<dbReference type="Proteomes" id="UP000243207">
    <property type="component" value="Chromosome I"/>
</dbReference>
<name>A0A1H1SV47_9GAMM</name>
<protein>
    <submittedName>
        <fullName evidence="1">Uncharacterized protein</fullName>
    </submittedName>
</protein>
<reference evidence="2" key="1">
    <citation type="submission" date="2016-10" db="EMBL/GenBank/DDBJ databases">
        <authorList>
            <person name="Varghese N."/>
            <person name="Submissions S."/>
        </authorList>
    </citation>
    <scope>NUCLEOTIDE SEQUENCE [LARGE SCALE GENOMIC DNA]</scope>
    <source>
        <strain evidence="2">NRRL B-51270</strain>
    </source>
</reference>
<evidence type="ECO:0000313" key="2">
    <source>
        <dbReference type="Proteomes" id="UP000243207"/>
    </source>
</evidence>